<protein>
    <recommendedName>
        <fullName evidence="3">Lipoprotein</fullName>
    </recommendedName>
</protein>
<evidence type="ECO:0000313" key="2">
    <source>
        <dbReference type="Proteomes" id="UP000004188"/>
    </source>
</evidence>
<evidence type="ECO:0000313" key="1">
    <source>
        <dbReference type="EMBL" id="EDZ64992.1"/>
    </source>
</evidence>
<dbReference type="EMBL" id="DS995299">
    <property type="protein sequence ID" value="EDZ64992.1"/>
    <property type="molecule type" value="Genomic_DNA"/>
</dbReference>
<proteinExistence type="predicted"/>
<gene>
    <name evidence="1" type="ORF">KB13_1124</name>
</gene>
<dbReference type="AlphaFoldDB" id="B6BT96"/>
<reference evidence="2" key="1">
    <citation type="journal article" date="2012" name="Stand. Genomic Sci.">
        <title>Genome sequence of strain HIMB624, a cultured representative from the OM43 clade of marine Betaproteobacteria.</title>
        <authorList>
            <person name="Huggett M.J."/>
            <person name="Hayakawa D.H."/>
            <person name="Rappe M.S."/>
        </authorList>
    </citation>
    <scope>NUCLEOTIDE SEQUENCE [LARGE SCALE GENOMIC DNA]</scope>
    <source>
        <strain evidence="2">KB13</strain>
    </source>
</reference>
<dbReference type="STRING" id="314607.KB13_1124"/>
<dbReference type="Proteomes" id="UP000004188">
    <property type="component" value="Unassembled WGS sequence"/>
</dbReference>
<name>B6BT96_9PROT</name>
<organism evidence="1 2">
    <name type="scientific">beta proteobacterium KB13</name>
    <dbReference type="NCBI Taxonomy" id="314607"/>
    <lineage>
        <taxon>Bacteria</taxon>
        <taxon>Pseudomonadati</taxon>
        <taxon>Pseudomonadota</taxon>
        <taxon>Betaproteobacteria</taxon>
        <taxon>Nitrosomonadales</taxon>
        <taxon>OM43 clade</taxon>
    </lineage>
</organism>
<dbReference type="PROSITE" id="PS51257">
    <property type="entry name" value="PROKAR_LIPOPROTEIN"/>
    <property type="match status" value="1"/>
</dbReference>
<evidence type="ECO:0008006" key="3">
    <source>
        <dbReference type="Google" id="ProtNLM"/>
    </source>
</evidence>
<keyword evidence="2" id="KW-1185">Reference proteome</keyword>
<dbReference type="HOGENOM" id="CLU_3212950_0_0_4"/>
<sequence>MNKILTIVLLLVVLMFIQSCKSSKVEVGQSTIIYEPIMTADKGN</sequence>
<accession>B6BT96</accession>